<name>A0A8S1EDS8_9PELO</name>
<evidence type="ECO:0000313" key="3">
    <source>
        <dbReference type="Proteomes" id="UP000494206"/>
    </source>
</evidence>
<dbReference type="OrthoDB" id="5855670at2759"/>
<protein>
    <submittedName>
        <fullName evidence="2">Uncharacterized protein</fullName>
    </submittedName>
</protein>
<organism evidence="2 3">
    <name type="scientific">Caenorhabditis bovis</name>
    <dbReference type="NCBI Taxonomy" id="2654633"/>
    <lineage>
        <taxon>Eukaryota</taxon>
        <taxon>Metazoa</taxon>
        <taxon>Ecdysozoa</taxon>
        <taxon>Nematoda</taxon>
        <taxon>Chromadorea</taxon>
        <taxon>Rhabditida</taxon>
        <taxon>Rhabditina</taxon>
        <taxon>Rhabditomorpha</taxon>
        <taxon>Rhabditoidea</taxon>
        <taxon>Rhabditidae</taxon>
        <taxon>Peloderinae</taxon>
        <taxon>Caenorhabditis</taxon>
    </lineage>
</organism>
<dbReference type="EMBL" id="CADEPM010000001">
    <property type="protein sequence ID" value="CAB3398874.1"/>
    <property type="molecule type" value="Genomic_DNA"/>
</dbReference>
<dbReference type="Proteomes" id="UP000494206">
    <property type="component" value="Unassembled WGS sequence"/>
</dbReference>
<evidence type="ECO:0000313" key="2">
    <source>
        <dbReference type="EMBL" id="CAB3398874.1"/>
    </source>
</evidence>
<proteinExistence type="predicted"/>
<keyword evidence="3" id="KW-1185">Reference proteome</keyword>
<accession>A0A8S1EDS8</accession>
<sequence length="424" mass="46935">MAAKTQRFYGPSMKQSGALTQPAAAARGARTLGWFMADTDLFDKKQQQHQGGSDESNENSRRYAGVIGEEKKRQRRHHHHRKAMSAHGAQRKDGYAASQAMSESSEEGYEEKRLNTLLADLTLTHQKAPIPGNEEYWFYDVASDGYYYEQNGAKGWRRRMPNGVAPKNEKACASCGVSLSISFRVFQEMMSKANNVLAAQARTALIQQILMQQQQAQNQPSLRYYDPNSDGFYYEMASVDGWKRRQPNKPVSASVPAGITRPYAMRQAEQQQQAAAAAQTSSYGAALARGQMPRNCVIDESSASSSISGDHALHDLLGAYDYPSISRPSTLNFEKKADQMNPNFNADRFINDLSFSGLAPSTSKMFSSPTPSSNNWTWSRGCNLWNASPAKSTTAVEDEANMTHLLKDLEKIWAAPTPVSSLNA</sequence>
<evidence type="ECO:0000256" key="1">
    <source>
        <dbReference type="SAM" id="MobiDB-lite"/>
    </source>
</evidence>
<feature type="compositionally biased region" description="Basic residues" evidence="1">
    <location>
        <begin position="73"/>
        <end position="84"/>
    </location>
</feature>
<feature type="region of interest" description="Disordered" evidence="1">
    <location>
        <begin position="1"/>
        <end position="25"/>
    </location>
</feature>
<feature type="region of interest" description="Disordered" evidence="1">
    <location>
        <begin position="42"/>
        <end position="109"/>
    </location>
</feature>
<dbReference type="AlphaFoldDB" id="A0A8S1EDS8"/>
<comment type="caution">
    <text evidence="2">The sequence shown here is derived from an EMBL/GenBank/DDBJ whole genome shotgun (WGS) entry which is preliminary data.</text>
</comment>
<gene>
    <name evidence="2" type="ORF">CBOVIS_LOCUS2106</name>
</gene>
<reference evidence="2 3" key="1">
    <citation type="submission" date="2020-04" db="EMBL/GenBank/DDBJ databases">
        <authorList>
            <person name="Laetsch R D."/>
            <person name="Stevens L."/>
            <person name="Kumar S."/>
            <person name="Blaxter L. M."/>
        </authorList>
    </citation>
    <scope>NUCLEOTIDE SEQUENCE [LARGE SCALE GENOMIC DNA]</scope>
</reference>